<dbReference type="RefSeq" id="WP_123656780.1">
    <property type="nucleotide sequence ID" value="NZ_AYKG01000001.1"/>
</dbReference>
<dbReference type="InterPro" id="IPR008995">
    <property type="entry name" value="Mo/tungstate-bd_C_term_dom"/>
</dbReference>
<dbReference type="Gene3D" id="2.40.50.100">
    <property type="match status" value="2"/>
</dbReference>
<dbReference type="InterPro" id="IPR036390">
    <property type="entry name" value="WH_DNA-bd_sf"/>
</dbReference>
<feature type="domain" description="Mop" evidence="7">
    <location>
        <begin position="201"/>
        <end position="267"/>
    </location>
</feature>
<dbReference type="SUPFAM" id="SSF46785">
    <property type="entry name" value="Winged helix' DNA-binding domain"/>
    <property type="match status" value="1"/>
</dbReference>
<dbReference type="InParanoid" id="A0A423Q2M1"/>
<evidence type="ECO:0000256" key="2">
    <source>
        <dbReference type="ARBA" id="ARBA00022448"/>
    </source>
</evidence>
<keyword evidence="2 5" id="KW-0813">Transport</keyword>
<dbReference type="InterPro" id="IPR000847">
    <property type="entry name" value="LysR_HTH_N"/>
</dbReference>
<proteinExistence type="inferred from homology"/>
<evidence type="ECO:0000313" key="8">
    <source>
        <dbReference type="EMBL" id="ROO32845.1"/>
    </source>
</evidence>
<evidence type="ECO:0000313" key="9">
    <source>
        <dbReference type="Proteomes" id="UP000285310"/>
    </source>
</evidence>
<feature type="region of interest" description="Required for dimer formation and molybdate binding" evidence="6">
    <location>
        <begin position="129"/>
        <end position="137"/>
    </location>
</feature>
<dbReference type="InterPro" id="IPR051815">
    <property type="entry name" value="Molybdate_resp_trans_reg"/>
</dbReference>
<dbReference type="Pfam" id="PF00126">
    <property type="entry name" value="HTH_1"/>
    <property type="match status" value="1"/>
</dbReference>
<evidence type="ECO:0000259" key="7">
    <source>
        <dbReference type="PROSITE" id="PS51866"/>
    </source>
</evidence>
<protein>
    <submittedName>
        <fullName evidence="8">ModE family transcriptional regulator</fullName>
    </submittedName>
</protein>
<accession>A0A423Q2M1</accession>
<keyword evidence="9" id="KW-1185">Reference proteome</keyword>
<evidence type="ECO:0000256" key="6">
    <source>
        <dbReference type="PIRSR" id="PIRSR005763-1"/>
    </source>
</evidence>
<dbReference type="GO" id="GO:0015689">
    <property type="term" value="P:molybdate ion transport"/>
    <property type="evidence" value="ECO:0007669"/>
    <property type="project" value="UniProtKB-UniRule"/>
</dbReference>
<dbReference type="PANTHER" id="PTHR30432">
    <property type="entry name" value="TRANSCRIPTIONAL REGULATOR MODE"/>
    <property type="match status" value="1"/>
</dbReference>
<dbReference type="OrthoDB" id="9800709at2"/>
<dbReference type="InterPro" id="IPR016462">
    <property type="entry name" value="ModE"/>
</dbReference>
<sequence>MPDDASHLDSHLHIGPRSGGIGERRIALLEAIGATGSLTRAAQQVGLSYKGAWDAINAINNLADTPLVRRNTGGARGGGTTLTERAVALVRTYRAAEAEQQRFLEQLNRRVASLSGDDLNLMERLAMQSSARNQLIGRVTAIQRSNVNAEITIEVAGGDTLVAMITEASADNLGLAVGVTVTALIKASWLIVAAGDLSHARLSSRNRLVGTVARITRDTVASELTLRLPGGAHLAATITRESADALGLAEGDTATALFKASSVIVSPAD</sequence>
<dbReference type="SUPFAM" id="SSF50331">
    <property type="entry name" value="MOP-like"/>
    <property type="match status" value="2"/>
</dbReference>
<dbReference type="Pfam" id="PF03459">
    <property type="entry name" value="TOBE"/>
    <property type="match status" value="2"/>
</dbReference>
<dbReference type="PROSITE" id="PS51866">
    <property type="entry name" value="MOP"/>
    <property type="match status" value="2"/>
</dbReference>
<evidence type="ECO:0000256" key="1">
    <source>
        <dbReference type="ARBA" id="ARBA00008110"/>
    </source>
</evidence>
<dbReference type="InterPro" id="IPR004606">
    <property type="entry name" value="Mop_domain"/>
</dbReference>
<dbReference type="FunCoup" id="A0A423Q2M1">
    <property type="interactions" value="26"/>
</dbReference>
<dbReference type="PIRSF" id="PIRSF005763">
    <property type="entry name" value="Txn_reg_ModE"/>
    <property type="match status" value="1"/>
</dbReference>
<dbReference type="NCBIfam" id="TIGR00638">
    <property type="entry name" value="Mop"/>
    <property type="match status" value="2"/>
</dbReference>
<organism evidence="8 9">
    <name type="scientific">Salinisphaera japonica YTM-1</name>
    <dbReference type="NCBI Taxonomy" id="1209778"/>
    <lineage>
        <taxon>Bacteria</taxon>
        <taxon>Pseudomonadati</taxon>
        <taxon>Pseudomonadota</taxon>
        <taxon>Gammaproteobacteria</taxon>
        <taxon>Salinisphaerales</taxon>
        <taxon>Salinisphaeraceae</taxon>
        <taxon>Salinisphaera</taxon>
    </lineage>
</organism>
<dbReference type="GO" id="GO:0003700">
    <property type="term" value="F:DNA-binding transcription factor activity"/>
    <property type="evidence" value="ECO:0007669"/>
    <property type="project" value="InterPro"/>
</dbReference>
<feature type="domain" description="Mop" evidence="7">
    <location>
        <begin position="128"/>
        <end position="194"/>
    </location>
</feature>
<dbReference type="Gene3D" id="1.10.10.10">
    <property type="entry name" value="Winged helix-like DNA-binding domain superfamily/Winged helix DNA-binding domain"/>
    <property type="match status" value="1"/>
</dbReference>
<keyword evidence="3 5" id="KW-0500">Molybdenum</keyword>
<reference evidence="8 9" key="1">
    <citation type="submission" date="2013-10" db="EMBL/GenBank/DDBJ databases">
        <title>Salinisphaera japonica YTM-1 Genome Sequencing.</title>
        <authorList>
            <person name="Lai Q."/>
            <person name="Li C."/>
            <person name="Shao Z."/>
        </authorList>
    </citation>
    <scope>NUCLEOTIDE SEQUENCE [LARGE SCALE GENOMIC DNA]</scope>
    <source>
        <strain evidence="8 9">YTM-1</strain>
    </source>
</reference>
<dbReference type="PANTHER" id="PTHR30432:SF1">
    <property type="entry name" value="DNA-BINDING TRANSCRIPTIONAL DUAL REGULATOR MODE"/>
    <property type="match status" value="1"/>
</dbReference>
<dbReference type="Proteomes" id="UP000285310">
    <property type="component" value="Unassembled WGS sequence"/>
</dbReference>
<comment type="caution">
    <text evidence="8">The sequence shown here is derived from an EMBL/GenBank/DDBJ whole genome shotgun (WGS) entry which is preliminary data.</text>
</comment>
<dbReference type="InterPro" id="IPR036388">
    <property type="entry name" value="WH-like_DNA-bd_sf"/>
</dbReference>
<keyword evidence="4" id="KW-0677">Repeat</keyword>
<evidence type="ECO:0000256" key="5">
    <source>
        <dbReference type="PIRNR" id="PIRNR005763"/>
    </source>
</evidence>
<dbReference type="InterPro" id="IPR005116">
    <property type="entry name" value="Transp-assoc_OB_typ1"/>
</dbReference>
<dbReference type="AlphaFoldDB" id="A0A423Q2M1"/>
<comment type="similarity">
    <text evidence="1 5">Belongs to the ModE family.</text>
</comment>
<dbReference type="EMBL" id="AYKG01000001">
    <property type="protein sequence ID" value="ROO32845.1"/>
    <property type="molecule type" value="Genomic_DNA"/>
</dbReference>
<evidence type="ECO:0000256" key="3">
    <source>
        <dbReference type="ARBA" id="ARBA00022505"/>
    </source>
</evidence>
<name>A0A423Q2M1_9GAMM</name>
<dbReference type="GO" id="GO:0030151">
    <property type="term" value="F:molybdenum ion binding"/>
    <property type="evidence" value="ECO:0007669"/>
    <property type="project" value="UniProtKB-UniRule"/>
</dbReference>
<gene>
    <name evidence="8" type="ORF">SAJA_01030</name>
</gene>
<evidence type="ECO:0000256" key="4">
    <source>
        <dbReference type="ARBA" id="ARBA00022737"/>
    </source>
</evidence>